<evidence type="ECO:0000256" key="1">
    <source>
        <dbReference type="SAM" id="MobiDB-lite"/>
    </source>
</evidence>
<proteinExistence type="predicted"/>
<dbReference type="InParanoid" id="A0A2P5I4R6"/>
<feature type="chain" id="PRO_5015185858" description="Extracellular serine-rich protein" evidence="2">
    <location>
        <begin position="17"/>
        <end position="258"/>
    </location>
</feature>
<keyword evidence="2" id="KW-0732">Signal</keyword>
<feature type="region of interest" description="Disordered" evidence="1">
    <location>
        <begin position="198"/>
        <end position="258"/>
    </location>
</feature>
<dbReference type="Proteomes" id="UP000094444">
    <property type="component" value="Unassembled WGS sequence"/>
</dbReference>
<dbReference type="OrthoDB" id="5421909at2759"/>
<dbReference type="CDD" id="cd00920">
    <property type="entry name" value="Cupredoxin"/>
    <property type="match status" value="1"/>
</dbReference>
<dbReference type="InterPro" id="IPR052953">
    <property type="entry name" value="Ser-rich/MCO-related"/>
</dbReference>
<dbReference type="InterPro" id="IPR008972">
    <property type="entry name" value="Cupredoxin"/>
</dbReference>
<feature type="signal peptide" evidence="2">
    <location>
        <begin position="1"/>
        <end position="16"/>
    </location>
</feature>
<accession>A0A2P5I4R6</accession>
<dbReference type="PANTHER" id="PTHR34883:SF17">
    <property type="entry name" value="CUPREDOXIN"/>
    <property type="match status" value="1"/>
</dbReference>
<reference evidence="3" key="1">
    <citation type="submission" date="2017-09" db="EMBL/GenBank/DDBJ databases">
        <title>Polyketide synthases of a Diaporthe helianthi virulent isolate.</title>
        <authorList>
            <person name="Baroncelli R."/>
        </authorList>
    </citation>
    <scope>NUCLEOTIDE SEQUENCE [LARGE SCALE GENOMIC DNA]</scope>
    <source>
        <strain evidence="3">7/96</strain>
    </source>
</reference>
<feature type="compositionally biased region" description="Low complexity" evidence="1">
    <location>
        <begin position="215"/>
        <end position="258"/>
    </location>
</feature>
<organism evidence="3 4">
    <name type="scientific">Diaporthe helianthi</name>
    <dbReference type="NCBI Taxonomy" id="158607"/>
    <lineage>
        <taxon>Eukaryota</taxon>
        <taxon>Fungi</taxon>
        <taxon>Dikarya</taxon>
        <taxon>Ascomycota</taxon>
        <taxon>Pezizomycotina</taxon>
        <taxon>Sordariomycetes</taxon>
        <taxon>Sordariomycetidae</taxon>
        <taxon>Diaporthales</taxon>
        <taxon>Diaporthaceae</taxon>
        <taxon>Diaporthe</taxon>
    </lineage>
</organism>
<evidence type="ECO:0000313" key="4">
    <source>
        <dbReference type="Proteomes" id="UP000094444"/>
    </source>
</evidence>
<comment type="caution">
    <text evidence="3">The sequence shown here is derived from an EMBL/GenBank/DDBJ whole genome shotgun (WGS) entry which is preliminary data.</text>
</comment>
<dbReference type="PANTHER" id="PTHR34883">
    <property type="entry name" value="SERINE-RICH PROTEIN, PUTATIVE-RELATED-RELATED"/>
    <property type="match status" value="1"/>
</dbReference>
<evidence type="ECO:0000256" key="2">
    <source>
        <dbReference type="SAM" id="SignalP"/>
    </source>
</evidence>
<gene>
    <name evidence="3" type="ORF">DHEL01_v204087</name>
</gene>
<protein>
    <recommendedName>
        <fullName evidence="5">Extracellular serine-rich protein</fullName>
    </recommendedName>
</protein>
<sequence>MLFIRLIALLGAAVNAYPQVEVIHTDAVSRSGRRFVIRRNVVPKVKRANQVIPVVVGGPQDTYVPNVVTAAVGDIVQFQFSNGNHTVTQSAADQGCTPLQATAPTAVHSGHIPFQDGQQEVGTFNLVVTNTEPMFLYCATGPHCQEGQVMVINPQNVNQVVDYAKVSQATTQSTDGTTVVGGAVGQIALGNAAFVPAPAEQGGGAPPGAPPAEAVPPADAVPPAEAAPAEAAPPTESSPLPGAAPAEAAPLAGAGPTA</sequence>
<dbReference type="AlphaFoldDB" id="A0A2P5I4R6"/>
<dbReference type="EMBL" id="MAVT02000263">
    <property type="protein sequence ID" value="POS77509.1"/>
    <property type="molecule type" value="Genomic_DNA"/>
</dbReference>
<dbReference type="Gene3D" id="2.60.40.420">
    <property type="entry name" value="Cupredoxins - blue copper proteins"/>
    <property type="match status" value="1"/>
</dbReference>
<dbReference type="SUPFAM" id="SSF49503">
    <property type="entry name" value="Cupredoxins"/>
    <property type="match status" value="1"/>
</dbReference>
<name>A0A2P5I4R6_DIAHE</name>
<evidence type="ECO:0000313" key="3">
    <source>
        <dbReference type="EMBL" id="POS77509.1"/>
    </source>
</evidence>
<keyword evidence="4" id="KW-1185">Reference proteome</keyword>
<evidence type="ECO:0008006" key="5">
    <source>
        <dbReference type="Google" id="ProtNLM"/>
    </source>
</evidence>